<comment type="caution">
    <text evidence="2">The sequence shown here is derived from an EMBL/GenBank/DDBJ whole genome shotgun (WGS) entry which is preliminary data.</text>
</comment>
<organism evidence="2 3">
    <name type="scientific">Cyclocybe aegerita</name>
    <name type="common">Black poplar mushroom</name>
    <name type="synonym">Agrocybe aegerita</name>
    <dbReference type="NCBI Taxonomy" id="1973307"/>
    <lineage>
        <taxon>Eukaryota</taxon>
        <taxon>Fungi</taxon>
        <taxon>Dikarya</taxon>
        <taxon>Basidiomycota</taxon>
        <taxon>Agaricomycotina</taxon>
        <taxon>Agaricomycetes</taxon>
        <taxon>Agaricomycetidae</taxon>
        <taxon>Agaricales</taxon>
        <taxon>Agaricineae</taxon>
        <taxon>Bolbitiaceae</taxon>
        <taxon>Cyclocybe</taxon>
    </lineage>
</organism>
<dbReference type="Proteomes" id="UP000467700">
    <property type="component" value="Unassembled WGS sequence"/>
</dbReference>
<dbReference type="EMBL" id="CACVBS010000032">
    <property type="protein sequence ID" value="CAA7261140.1"/>
    <property type="molecule type" value="Genomic_DNA"/>
</dbReference>
<dbReference type="PANTHER" id="PTHR28181:SF2">
    <property type="entry name" value="PHOSPHORIC MONOESTER HYDROLASE"/>
    <property type="match status" value="1"/>
</dbReference>
<dbReference type="PANTHER" id="PTHR28181">
    <property type="entry name" value="UPF0655 PROTEIN YCR015C"/>
    <property type="match status" value="1"/>
</dbReference>
<sequence length="291" mass="32732">MLKNLGISYNLQPQDSNLRHRFRCHSSCPCTTIMSDSSAPESTLPYPPIHEDKKFIALSDWDGTITTYDSNDYMTDNLGFGKEKRRQGNLDILAGIDTFRDGFRKMLASVVANGHTFEECKKILRDNIKLDPGFKEFFSWCKAHDIPVIIVSSGMAPLIRAVLANLVGEDSANEIEIIANDVKVFPDGKWEIMFRHPSSGFGHDKSQAILPYRRLPEPPTLFFFGDGVSDISAAKHADVLFVKTKEDGENDLAAYCEREHIKHILFDNFSKALPIVQSVVKGEKSLEDFTK</sequence>
<protein>
    <recommendedName>
        <fullName evidence="4">Pdp3-interacting factor 1</fullName>
    </recommendedName>
</protein>
<accession>A0A8S0VTW6</accession>
<evidence type="ECO:0008006" key="4">
    <source>
        <dbReference type="Google" id="ProtNLM"/>
    </source>
</evidence>
<dbReference type="AlphaFoldDB" id="A0A8S0VTW6"/>
<proteinExistence type="predicted"/>
<name>A0A8S0VTW6_CYCAE</name>
<dbReference type="Pfam" id="PF12710">
    <property type="entry name" value="HAD"/>
    <property type="match status" value="1"/>
</dbReference>
<gene>
    <name evidence="2" type="ORF">AAE3_LOCUS3415</name>
</gene>
<keyword evidence="1" id="KW-0378">Hydrolase</keyword>
<dbReference type="InterPro" id="IPR050849">
    <property type="entry name" value="HAD-like_hydrolase_phosphatase"/>
</dbReference>
<dbReference type="Gene3D" id="3.40.50.1000">
    <property type="entry name" value="HAD superfamily/HAD-like"/>
    <property type="match status" value="1"/>
</dbReference>
<keyword evidence="3" id="KW-1185">Reference proteome</keyword>
<dbReference type="NCBIfam" id="TIGR01489">
    <property type="entry name" value="DKMTPPase-SF"/>
    <property type="match status" value="1"/>
</dbReference>
<reference evidence="2 3" key="1">
    <citation type="submission" date="2020-01" db="EMBL/GenBank/DDBJ databases">
        <authorList>
            <person name="Gupta K D."/>
        </authorList>
    </citation>
    <scope>NUCLEOTIDE SEQUENCE [LARGE SCALE GENOMIC DNA]</scope>
</reference>
<dbReference type="InterPro" id="IPR006384">
    <property type="entry name" value="HAD_hydro_PyrdxlP_Pase-like"/>
</dbReference>
<dbReference type="SUPFAM" id="SSF56784">
    <property type="entry name" value="HAD-like"/>
    <property type="match status" value="1"/>
</dbReference>
<dbReference type="InterPro" id="IPR036412">
    <property type="entry name" value="HAD-like_sf"/>
</dbReference>
<dbReference type="NCBIfam" id="TIGR01488">
    <property type="entry name" value="HAD-SF-IB"/>
    <property type="match status" value="1"/>
</dbReference>
<dbReference type="InterPro" id="IPR023214">
    <property type="entry name" value="HAD_sf"/>
</dbReference>
<evidence type="ECO:0000256" key="1">
    <source>
        <dbReference type="ARBA" id="ARBA00022801"/>
    </source>
</evidence>
<evidence type="ECO:0000313" key="3">
    <source>
        <dbReference type="Proteomes" id="UP000467700"/>
    </source>
</evidence>
<dbReference type="GO" id="GO:0016791">
    <property type="term" value="F:phosphatase activity"/>
    <property type="evidence" value="ECO:0007669"/>
    <property type="project" value="InterPro"/>
</dbReference>
<dbReference type="OrthoDB" id="10014216at2759"/>
<evidence type="ECO:0000313" key="2">
    <source>
        <dbReference type="EMBL" id="CAA7261140.1"/>
    </source>
</evidence>
<dbReference type="Gene3D" id="3.90.1470.20">
    <property type="match status" value="1"/>
</dbReference>